<keyword evidence="3" id="KW-1003">Cell membrane</keyword>
<evidence type="ECO:0000256" key="3">
    <source>
        <dbReference type="ARBA" id="ARBA00022475"/>
    </source>
</evidence>
<dbReference type="Pfam" id="PF03547">
    <property type="entry name" value="Mem_trans"/>
    <property type="match status" value="1"/>
</dbReference>
<feature type="transmembrane region" description="Helical" evidence="7">
    <location>
        <begin position="125"/>
        <end position="149"/>
    </location>
</feature>
<dbReference type="PANTHER" id="PTHR36838:SF3">
    <property type="entry name" value="TRANSPORTER AUXIN EFFLUX CARRIER EC FAMILY"/>
    <property type="match status" value="1"/>
</dbReference>
<feature type="transmembrane region" description="Helical" evidence="7">
    <location>
        <begin position="259"/>
        <end position="276"/>
    </location>
</feature>
<feature type="transmembrane region" description="Helical" evidence="7">
    <location>
        <begin position="231"/>
        <end position="253"/>
    </location>
</feature>
<evidence type="ECO:0000256" key="5">
    <source>
        <dbReference type="ARBA" id="ARBA00022989"/>
    </source>
</evidence>
<feature type="transmembrane region" description="Helical" evidence="7">
    <location>
        <begin position="68"/>
        <end position="87"/>
    </location>
</feature>
<accession>A0A8B6X5I4</accession>
<feature type="transmembrane region" description="Helical" evidence="7">
    <location>
        <begin position="99"/>
        <end position="119"/>
    </location>
</feature>
<keyword evidence="8" id="KW-1185">Reference proteome</keyword>
<evidence type="ECO:0000313" key="8">
    <source>
        <dbReference type="Proteomes" id="UP000675920"/>
    </source>
</evidence>
<dbReference type="Proteomes" id="UP000675920">
    <property type="component" value="Unplaced"/>
</dbReference>
<evidence type="ECO:0000256" key="7">
    <source>
        <dbReference type="SAM" id="Phobius"/>
    </source>
</evidence>
<sequence length="315" mass="32786">MTAFLDNLFLAFPLFSLVLLGWCLARWAGWGDEAARTLLRFVFGIGLPALLFRLMAGLSKLPPVDGRLLAAYFGSVFVVFALARLAGWKGFGMDGEAQSVFALGGVFPNNVMLGIPLARVLLGDAALPGVALVLVFNSLTLWTLVTVSVEWSRHGSVSPAGFAKVVKSVLTNPLVAAILLGSLFGSTRLELPAPVDRTLAMIGDAAAPLSLIALGMGIVEYGLREELGRSLAIVGFKLVAQPLVALGIALALGMGPMETAVAVLMTSLATGSNVYLMAQQFRTMQGAVAGAIVLGTALGAITTPLAITLVHLARG</sequence>
<dbReference type="PANTHER" id="PTHR36838">
    <property type="entry name" value="AUXIN EFFLUX CARRIER FAMILY PROTEIN"/>
    <property type="match status" value="1"/>
</dbReference>
<dbReference type="GO" id="GO:0055085">
    <property type="term" value="P:transmembrane transport"/>
    <property type="evidence" value="ECO:0007669"/>
    <property type="project" value="InterPro"/>
</dbReference>
<keyword evidence="5 7" id="KW-1133">Transmembrane helix</keyword>
<feature type="transmembrane region" description="Helical" evidence="7">
    <location>
        <begin position="169"/>
        <end position="187"/>
    </location>
</feature>
<dbReference type="AlphaFoldDB" id="A0A8B6X5I4"/>
<reference evidence="9" key="1">
    <citation type="journal article" date="2005" name="Curr. Opin. Plant Biol.">
        <title>Auxin transport.</title>
        <authorList>
            <person name="Blakeslee J.J."/>
            <person name="Peer W.A."/>
            <person name="Murphy A.S."/>
        </authorList>
    </citation>
    <scope>NUCLEOTIDE SEQUENCE</scope>
</reference>
<evidence type="ECO:0000256" key="6">
    <source>
        <dbReference type="ARBA" id="ARBA00023136"/>
    </source>
</evidence>
<organism evidence="8 9">
    <name type="scientific">Derxia gummosa DSM 723</name>
    <dbReference type="NCBI Taxonomy" id="1121388"/>
    <lineage>
        <taxon>Bacteria</taxon>
        <taxon>Pseudomonadati</taxon>
        <taxon>Pseudomonadota</taxon>
        <taxon>Betaproteobacteria</taxon>
        <taxon>Burkholderiales</taxon>
        <taxon>Alcaligenaceae</taxon>
        <taxon>Derxia</taxon>
    </lineage>
</organism>
<comment type="subcellular location">
    <subcellularLocation>
        <location evidence="1">Membrane</location>
        <topology evidence="1">Multi-pass membrane protein</topology>
    </subcellularLocation>
</comment>
<keyword evidence="4 7" id="KW-0812">Transmembrane</keyword>
<proteinExistence type="predicted"/>
<name>A0A8B6X5I4_9BURK</name>
<reference evidence="9" key="2">
    <citation type="submission" date="2025-08" db="UniProtKB">
        <authorList>
            <consortium name="RefSeq"/>
        </authorList>
    </citation>
    <scope>IDENTIFICATION</scope>
</reference>
<evidence type="ECO:0000256" key="4">
    <source>
        <dbReference type="ARBA" id="ARBA00022692"/>
    </source>
</evidence>
<dbReference type="GO" id="GO:0016020">
    <property type="term" value="C:membrane"/>
    <property type="evidence" value="ECO:0007669"/>
    <property type="project" value="UniProtKB-SubCell"/>
</dbReference>
<feature type="transmembrane region" description="Helical" evidence="7">
    <location>
        <begin position="288"/>
        <end position="313"/>
    </location>
</feature>
<evidence type="ECO:0000256" key="1">
    <source>
        <dbReference type="ARBA" id="ARBA00004141"/>
    </source>
</evidence>
<dbReference type="RefSeq" id="WP_028312275.1">
    <property type="nucleotide sequence ID" value="NZ_AXWS01000015.1"/>
</dbReference>
<dbReference type="OrthoDB" id="3435874at2"/>
<dbReference type="InterPro" id="IPR004776">
    <property type="entry name" value="Mem_transp_PIN-like"/>
</dbReference>
<keyword evidence="2" id="KW-0813">Transport</keyword>
<protein>
    <submittedName>
        <fullName evidence="9">AEC family transporter</fullName>
    </submittedName>
</protein>
<keyword evidence="6 7" id="KW-0472">Membrane</keyword>
<evidence type="ECO:0000313" key="9">
    <source>
        <dbReference type="RefSeq" id="WP_028312275.1"/>
    </source>
</evidence>
<feature type="transmembrane region" description="Helical" evidence="7">
    <location>
        <begin position="6"/>
        <end position="25"/>
    </location>
</feature>
<evidence type="ECO:0000256" key="2">
    <source>
        <dbReference type="ARBA" id="ARBA00022448"/>
    </source>
</evidence>
<feature type="transmembrane region" description="Helical" evidence="7">
    <location>
        <begin position="37"/>
        <end position="56"/>
    </location>
</feature>
<feature type="transmembrane region" description="Helical" evidence="7">
    <location>
        <begin position="199"/>
        <end position="219"/>
    </location>
</feature>